<keyword evidence="8" id="KW-0732">Signal</keyword>
<evidence type="ECO:0000256" key="2">
    <source>
        <dbReference type="ARBA" id="ARBA00007401"/>
    </source>
</evidence>
<gene>
    <name evidence="10" type="ORF">H5P27_01655</name>
</gene>
<feature type="chain" id="PRO_5030971247" description="Beta-galactosidase" evidence="8">
    <location>
        <begin position="29"/>
        <end position="1047"/>
    </location>
</feature>
<dbReference type="SUPFAM" id="SSF49303">
    <property type="entry name" value="beta-Galactosidase/glucuronidase domain"/>
    <property type="match status" value="2"/>
</dbReference>
<comment type="caution">
    <text evidence="10">The sequence shown here is derived from an EMBL/GenBank/DDBJ whole genome shotgun (WGS) entry which is preliminary data.</text>
</comment>
<evidence type="ECO:0000256" key="8">
    <source>
        <dbReference type="SAM" id="SignalP"/>
    </source>
</evidence>
<dbReference type="Gene3D" id="3.20.20.80">
    <property type="entry name" value="Glycosidases"/>
    <property type="match status" value="1"/>
</dbReference>
<keyword evidence="5 7" id="KW-0326">Glycosidase</keyword>
<dbReference type="GO" id="GO:0004565">
    <property type="term" value="F:beta-galactosidase activity"/>
    <property type="evidence" value="ECO:0007669"/>
    <property type="project" value="UniProtKB-EC"/>
</dbReference>
<reference evidence="10 11" key="1">
    <citation type="submission" date="2020-07" db="EMBL/GenBank/DDBJ databases">
        <authorList>
            <person name="Feng X."/>
        </authorList>
    </citation>
    <scope>NUCLEOTIDE SEQUENCE [LARGE SCALE GENOMIC DNA]</scope>
    <source>
        <strain evidence="10 11">JCM23202</strain>
    </source>
</reference>
<evidence type="ECO:0000256" key="3">
    <source>
        <dbReference type="ARBA" id="ARBA00012756"/>
    </source>
</evidence>
<protein>
    <recommendedName>
        <fullName evidence="3 7">Beta-galactosidase</fullName>
        <ecNumber evidence="3 7">3.2.1.23</ecNumber>
    </recommendedName>
    <alternativeName>
        <fullName evidence="6 7">Lactase</fullName>
    </alternativeName>
</protein>
<dbReference type="RefSeq" id="WP_185658641.1">
    <property type="nucleotide sequence ID" value="NZ_CAWPOO010000001.1"/>
</dbReference>
<dbReference type="InterPro" id="IPR006103">
    <property type="entry name" value="Glyco_hydro_2_cat"/>
</dbReference>
<dbReference type="Pfam" id="PF00703">
    <property type="entry name" value="Glyco_hydro_2"/>
    <property type="match status" value="1"/>
</dbReference>
<dbReference type="InterPro" id="IPR004199">
    <property type="entry name" value="B-gal_small/dom_5"/>
</dbReference>
<dbReference type="EMBL" id="JACHVC010000001">
    <property type="protein sequence ID" value="MBC2604754.1"/>
    <property type="molecule type" value="Genomic_DNA"/>
</dbReference>
<evidence type="ECO:0000256" key="1">
    <source>
        <dbReference type="ARBA" id="ARBA00001412"/>
    </source>
</evidence>
<keyword evidence="11" id="KW-1185">Reference proteome</keyword>
<comment type="catalytic activity">
    <reaction evidence="1 7">
        <text>Hydrolysis of terminal non-reducing beta-D-galactose residues in beta-D-galactosides.</text>
        <dbReference type="EC" id="3.2.1.23"/>
    </reaction>
</comment>
<dbReference type="Pfam" id="PF16353">
    <property type="entry name" value="LacZ_4"/>
    <property type="match status" value="1"/>
</dbReference>
<evidence type="ECO:0000256" key="4">
    <source>
        <dbReference type="ARBA" id="ARBA00022801"/>
    </source>
</evidence>
<evidence type="ECO:0000256" key="5">
    <source>
        <dbReference type="ARBA" id="ARBA00023295"/>
    </source>
</evidence>
<comment type="similarity">
    <text evidence="2 7">Belongs to the glycosyl hydrolase 2 family.</text>
</comment>
<evidence type="ECO:0000256" key="7">
    <source>
        <dbReference type="RuleBase" id="RU361154"/>
    </source>
</evidence>
<dbReference type="InterPro" id="IPR014718">
    <property type="entry name" value="GH-type_carb-bd"/>
</dbReference>
<dbReference type="InterPro" id="IPR008979">
    <property type="entry name" value="Galactose-bd-like_sf"/>
</dbReference>
<dbReference type="InterPro" id="IPR017853">
    <property type="entry name" value="GH"/>
</dbReference>
<dbReference type="InterPro" id="IPR006104">
    <property type="entry name" value="Glyco_hydro_2_N"/>
</dbReference>
<dbReference type="Proteomes" id="UP000526501">
    <property type="component" value="Unassembled WGS sequence"/>
</dbReference>
<dbReference type="Gene3D" id="2.70.98.10">
    <property type="match status" value="1"/>
</dbReference>
<organism evidence="10 11">
    <name type="scientific">Pelagicoccus albus</name>
    <dbReference type="NCBI Taxonomy" id="415222"/>
    <lineage>
        <taxon>Bacteria</taxon>
        <taxon>Pseudomonadati</taxon>
        <taxon>Verrucomicrobiota</taxon>
        <taxon>Opitutia</taxon>
        <taxon>Puniceicoccales</taxon>
        <taxon>Pelagicoccaceae</taxon>
        <taxon>Pelagicoccus</taxon>
    </lineage>
</organism>
<dbReference type="InterPro" id="IPR006101">
    <property type="entry name" value="Glyco_hydro_2"/>
</dbReference>
<feature type="domain" description="Beta galactosidase small chain/" evidence="9">
    <location>
        <begin position="768"/>
        <end position="1044"/>
    </location>
</feature>
<dbReference type="AlphaFoldDB" id="A0A7X1B331"/>
<evidence type="ECO:0000313" key="10">
    <source>
        <dbReference type="EMBL" id="MBC2604754.1"/>
    </source>
</evidence>
<sequence length="1047" mass="118925">MNHFLRKKPLLTLITALGVAVQTLHLGAAELEWKDPEVFQINREAPHAHFTRYQDQATALENEYLDSTYIQSLNGEWDFHWVSKPADRPIGFEAIDYDISDWTTIPVPANWELEGHGLPIYTNIVYVFPKNPPYVDDEYNPVGSYRRVFTIPDNWDGKRVYLNFGAVRSAMYVWVNGQRIGYSEGSKTEAEFDITEALQEGENLLAVEVYRWSDASYIEDQDFWRLSGIERDVFLYATNPATLTDFRVTADLGDNYQTGKFKSELLLTNESEKTAKLQIEGKLLDKSGETALSFKSRVKLSAQGEATVDFSDEIPEVRKWTAETPELYTLLLKVTPEGGEPEYTSTRIGFRKVEIKNSQLLVNGQPVYLKGVNLHDHDPVTGHVVSEELVRLDLRLMKENNINAIRCSHYPKNHFFYDLCDEYGFYVVDEANIETHGMGTTNQGSFDESIHPAYLPEWAGTHLDRVKRMFHRSKNHPSIIIWSLGNEAGNGQNFFATYEWLKSHDSTRPVQYEGATHYSNSDLQVPMYPSIKTLVDYVSNDPARPFIMCEYAHAMGNSVGNLQDYWDAIESYPAAQGGFIWDWVDQGIYAKDENGRPYWGYGGDFGASHLQHDLNFCLNGIIDADRSPHPALHEVKKVYQYIKFRDFSPEEKTVTVYNGYAFTDLADFEITWKLSEEGRTVAMGVLPATDLAPDEETTIGLDLDFSEYDLKGEWQIDFAATTRKATELLTANHTLAAAQFIEGSYVYPSFSENVDGLDLEIQSSDTITVSNRDFTASFDSKTGYLSQLKYGNKSILKEALRPNFWRAPTDNDFGFKMQKNWRDWKTAGEEAKLVSFKTTPIDSGSVQIDAEYGLPAVDGKLTISYLINKQGEILVTNKLTGVSSSATDLPRFGNNLVLEESFAQAKYYGRGPFENYQDRNTAAFLSEYSSDVNDLGFAYARPQENGYRTDVRWVQFVDKSGQGIRVDAIDSPIGFNARHQYDSDFDPGLEKAQRHMSDIVYRPLVNVNIDHAQMGVGGDTSWGELPHEQYRLAPQDYEYTYLLSPVR</sequence>
<dbReference type="GO" id="GO:0009341">
    <property type="term" value="C:beta-galactosidase complex"/>
    <property type="evidence" value="ECO:0007669"/>
    <property type="project" value="InterPro"/>
</dbReference>
<evidence type="ECO:0000256" key="6">
    <source>
        <dbReference type="ARBA" id="ARBA00032230"/>
    </source>
</evidence>
<dbReference type="FunFam" id="3.20.20.80:FF:000121">
    <property type="entry name" value="Beta-galactosidase"/>
    <property type="match status" value="1"/>
</dbReference>
<accession>A0A7X1B331</accession>
<dbReference type="PROSITE" id="PS00719">
    <property type="entry name" value="GLYCOSYL_HYDROL_F2_1"/>
    <property type="match status" value="1"/>
</dbReference>
<dbReference type="InterPro" id="IPR032312">
    <property type="entry name" value="LacZ_4"/>
</dbReference>
<dbReference type="InterPro" id="IPR006102">
    <property type="entry name" value="Ig-like_GH2"/>
</dbReference>
<dbReference type="Pfam" id="PF02929">
    <property type="entry name" value="Bgal_small_N"/>
    <property type="match status" value="1"/>
</dbReference>
<dbReference type="Gene3D" id="2.60.120.260">
    <property type="entry name" value="Galactose-binding domain-like"/>
    <property type="match status" value="1"/>
</dbReference>
<evidence type="ECO:0000313" key="11">
    <source>
        <dbReference type="Proteomes" id="UP000526501"/>
    </source>
</evidence>
<dbReference type="Gene3D" id="2.60.40.10">
    <property type="entry name" value="Immunoglobulins"/>
    <property type="match status" value="2"/>
</dbReference>
<dbReference type="SUPFAM" id="SSF49785">
    <property type="entry name" value="Galactose-binding domain-like"/>
    <property type="match status" value="1"/>
</dbReference>
<dbReference type="InterPro" id="IPR023230">
    <property type="entry name" value="Glyco_hydro_2_CS"/>
</dbReference>
<dbReference type="PANTHER" id="PTHR46323:SF2">
    <property type="entry name" value="BETA-GALACTOSIDASE"/>
    <property type="match status" value="1"/>
</dbReference>
<dbReference type="SUPFAM" id="SSF51445">
    <property type="entry name" value="(Trans)glycosidases"/>
    <property type="match status" value="1"/>
</dbReference>
<dbReference type="InterPro" id="IPR050347">
    <property type="entry name" value="Bact_Beta-galactosidase"/>
</dbReference>
<evidence type="ECO:0000259" key="9">
    <source>
        <dbReference type="SMART" id="SM01038"/>
    </source>
</evidence>
<name>A0A7X1B331_9BACT</name>
<dbReference type="GO" id="GO:0005990">
    <property type="term" value="P:lactose catabolic process"/>
    <property type="evidence" value="ECO:0007669"/>
    <property type="project" value="TreeGrafter"/>
</dbReference>
<dbReference type="Pfam" id="PF02837">
    <property type="entry name" value="Glyco_hydro_2_N"/>
    <property type="match status" value="1"/>
</dbReference>
<dbReference type="SMART" id="SM01038">
    <property type="entry name" value="Bgal_small_N"/>
    <property type="match status" value="1"/>
</dbReference>
<feature type="signal peptide" evidence="8">
    <location>
        <begin position="1"/>
        <end position="28"/>
    </location>
</feature>
<dbReference type="Pfam" id="PF02836">
    <property type="entry name" value="Glyco_hydro_2_C"/>
    <property type="match status" value="1"/>
</dbReference>
<dbReference type="PANTHER" id="PTHR46323">
    <property type="entry name" value="BETA-GALACTOSIDASE"/>
    <property type="match status" value="1"/>
</dbReference>
<proteinExistence type="inferred from homology"/>
<dbReference type="InterPro" id="IPR013783">
    <property type="entry name" value="Ig-like_fold"/>
</dbReference>
<dbReference type="InterPro" id="IPR011013">
    <property type="entry name" value="Gal_mutarotase_sf_dom"/>
</dbReference>
<dbReference type="EC" id="3.2.1.23" evidence="3 7"/>
<dbReference type="SUPFAM" id="SSF74650">
    <property type="entry name" value="Galactose mutarotase-like"/>
    <property type="match status" value="1"/>
</dbReference>
<dbReference type="GO" id="GO:0030246">
    <property type="term" value="F:carbohydrate binding"/>
    <property type="evidence" value="ECO:0007669"/>
    <property type="project" value="InterPro"/>
</dbReference>
<dbReference type="InterPro" id="IPR036156">
    <property type="entry name" value="Beta-gal/glucu_dom_sf"/>
</dbReference>
<keyword evidence="4 7" id="KW-0378">Hydrolase</keyword>
<dbReference type="PRINTS" id="PR00132">
    <property type="entry name" value="GLHYDRLASE2"/>
</dbReference>